<evidence type="ECO:0000256" key="1">
    <source>
        <dbReference type="SAM" id="SignalP"/>
    </source>
</evidence>
<name>H9UKH7_SPIAZ</name>
<keyword evidence="1" id="KW-0732">Signal</keyword>
<dbReference type="Proteomes" id="UP000007383">
    <property type="component" value="Chromosome"/>
</dbReference>
<feature type="chain" id="PRO_5003622787" evidence="1">
    <location>
        <begin position="24"/>
        <end position="324"/>
    </location>
</feature>
<dbReference type="HOGENOM" id="CLU_857669_0_0_12"/>
<evidence type="ECO:0000313" key="3">
    <source>
        <dbReference type="Proteomes" id="UP000007383"/>
    </source>
</evidence>
<keyword evidence="3" id="KW-1185">Reference proteome</keyword>
<evidence type="ECO:0000313" key="2">
    <source>
        <dbReference type="EMBL" id="AFG38020.1"/>
    </source>
</evidence>
<dbReference type="AlphaFoldDB" id="H9UKH7"/>
<dbReference type="PATRIC" id="fig|889378.3.peg.1956"/>
<reference evidence="3" key="1">
    <citation type="journal article" date="2013" name="Stand. Genomic Sci.">
        <title>Complete genome sequence of the halophilic bacterium Spirochaeta africana type strain (Z-7692(T)) from the alkaline Lake Magadi in the East African Rift.</title>
        <authorList>
            <person name="Liolos K."/>
            <person name="Abt B."/>
            <person name="Scheuner C."/>
            <person name="Teshima H."/>
            <person name="Held B."/>
            <person name="Lapidus A."/>
            <person name="Nolan M."/>
            <person name="Lucas S."/>
            <person name="Deshpande S."/>
            <person name="Cheng J.F."/>
            <person name="Tapia R."/>
            <person name="Goodwin L.A."/>
            <person name="Pitluck S."/>
            <person name="Pagani I."/>
            <person name="Ivanova N."/>
            <person name="Mavromatis K."/>
            <person name="Mikhailova N."/>
            <person name="Huntemann M."/>
            <person name="Pati A."/>
            <person name="Chen A."/>
            <person name="Palaniappan K."/>
            <person name="Land M."/>
            <person name="Rohde M."/>
            <person name="Tindall B.J."/>
            <person name="Detter J.C."/>
            <person name="Goker M."/>
            <person name="Bristow J."/>
            <person name="Eisen J.A."/>
            <person name="Markowitz V."/>
            <person name="Hugenholtz P."/>
            <person name="Woyke T."/>
            <person name="Klenk H.P."/>
            <person name="Kyrpides N.C."/>
        </authorList>
    </citation>
    <scope>NUCLEOTIDE SEQUENCE</scope>
    <source>
        <strain evidence="3">ATCC 700263 / DSM 8902 / Z-7692</strain>
    </source>
</reference>
<gene>
    <name evidence="2" type="ordered locus">Spiaf_1969</name>
</gene>
<dbReference type="STRING" id="889378.Spiaf_1969"/>
<feature type="signal peptide" evidence="1">
    <location>
        <begin position="1"/>
        <end position="23"/>
    </location>
</feature>
<organism evidence="2 3">
    <name type="scientific">Spirochaeta africana (strain ATCC 700263 / DSM 8902 / Z-7692)</name>
    <dbReference type="NCBI Taxonomy" id="889378"/>
    <lineage>
        <taxon>Bacteria</taxon>
        <taxon>Pseudomonadati</taxon>
        <taxon>Spirochaetota</taxon>
        <taxon>Spirochaetia</taxon>
        <taxon>Spirochaetales</taxon>
        <taxon>Spirochaetaceae</taxon>
        <taxon>Spirochaeta</taxon>
    </lineage>
</organism>
<proteinExistence type="predicted"/>
<sequence>MYQSILKHSRAALVLLVFSAATAVAGAQTVFQPRPSDFHFPDSAVVRAGYARALQAPLREVIGRPDEIHLSRYHGHRIKYRVLTEGDGVYQLFLVEHRGEFPIDGAGSYVIKRNRDSGVFEQVKIFLLSDSEFFVRIFPDPVRGSRMDVVIAGDTVHRSVRVPLQFNRVLVEPFDLVAALTRNVVDWDRFRAQDALSWSEQLQETARRFQATGKLADVFLAPEPTEMIPLDRLRSRLFHEYQQEPGRVVSGVVYPSRFHTDNPETDEIVIFPYITESGRFRMTAFAGQQQISVHSLVAQFPEAYFALSVRRPDSLSIGNLRDDD</sequence>
<protein>
    <submittedName>
        <fullName evidence="2">Uncharacterized protein</fullName>
    </submittedName>
</protein>
<dbReference type="KEGG" id="sfc:Spiaf_1969"/>
<dbReference type="EMBL" id="CP003282">
    <property type="protein sequence ID" value="AFG38020.1"/>
    <property type="molecule type" value="Genomic_DNA"/>
</dbReference>
<accession>H9UKH7</accession>